<keyword evidence="3" id="KW-1185">Reference proteome</keyword>
<feature type="coiled-coil region" evidence="1">
    <location>
        <begin position="44"/>
        <end position="78"/>
    </location>
</feature>
<name>A0A1G9DC32_9PROT</name>
<proteinExistence type="predicted"/>
<evidence type="ECO:0000313" key="2">
    <source>
        <dbReference type="EMBL" id="SDK61451.1"/>
    </source>
</evidence>
<keyword evidence="1" id="KW-0175">Coiled coil</keyword>
<accession>A0A1G9DC32</accession>
<dbReference type="AlphaFoldDB" id="A0A1G9DC32"/>
<reference evidence="3" key="1">
    <citation type="submission" date="2016-10" db="EMBL/GenBank/DDBJ databases">
        <authorList>
            <person name="Varghese N."/>
            <person name="Submissions S."/>
        </authorList>
    </citation>
    <scope>NUCLEOTIDE SEQUENCE [LARGE SCALE GENOMIC DNA]</scope>
    <source>
        <strain evidence="3">CBMB127</strain>
    </source>
</reference>
<dbReference type="STRING" id="492660.SAMN05192566_1902"/>
<evidence type="ECO:0000313" key="3">
    <source>
        <dbReference type="Proteomes" id="UP000198629"/>
    </source>
</evidence>
<dbReference type="Proteomes" id="UP000198629">
    <property type="component" value="Unassembled WGS sequence"/>
</dbReference>
<sequence length="81" mass="9844">MKDKVNPVYLERVKQLSTDEAERILSRMGGKLPKRFIKEKLTQEEALALQLEIEEEQLQEWREKMTKLREEDEKREKKKKD</sequence>
<protein>
    <submittedName>
        <fullName evidence="2">Uncharacterized protein</fullName>
    </submittedName>
</protein>
<dbReference type="RefSeq" id="WP_091471882.1">
    <property type="nucleotide sequence ID" value="NZ_FNFX01000003.1"/>
</dbReference>
<dbReference type="OrthoDB" id="8538717at2"/>
<gene>
    <name evidence="2" type="ORF">SAMN05192566_1902</name>
</gene>
<evidence type="ECO:0000256" key="1">
    <source>
        <dbReference type="SAM" id="Coils"/>
    </source>
</evidence>
<dbReference type="EMBL" id="FNFX01000003">
    <property type="protein sequence ID" value="SDK61451.1"/>
    <property type="molecule type" value="Genomic_DNA"/>
</dbReference>
<organism evidence="2 3">
    <name type="scientific">Methylophilus rhizosphaerae</name>
    <dbReference type="NCBI Taxonomy" id="492660"/>
    <lineage>
        <taxon>Bacteria</taxon>
        <taxon>Pseudomonadati</taxon>
        <taxon>Pseudomonadota</taxon>
        <taxon>Betaproteobacteria</taxon>
        <taxon>Nitrosomonadales</taxon>
        <taxon>Methylophilaceae</taxon>
        <taxon>Methylophilus</taxon>
    </lineage>
</organism>